<name>A0A087SQ22_AUXPR</name>
<evidence type="ECO:0000256" key="1">
    <source>
        <dbReference type="SAM" id="MobiDB-lite"/>
    </source>
</evidence>
<feature type="compositionally biased region" description="Basic and acidic residues" evidence="1">
    <location>
        <begin position="40"/>
        <end position="53"/>
    </location>
</feature>
<organism evidence="2 3">
    <name type="scientific">Auxenochlorella protothecoides</name>
    <name type="common">Green microalga</name>
    <name type="synonym">Chlorella protothecoides</name>
    <dbReference type="NCBI Taxonomy" id="3075"/>
    <lineage>
        <taxon>Eukaryota</taxon>
        <taxon>Viridiplantae</taxon>
        <taxon>Chlorophyta</taxon>
        <taxon>core chlorophytes</taxon>
        <taxon>Trebouxiophyceae</taxon>
        <taxon>Chlorellales</taxon>
        <taxon>Chlorellaceae</taxon>
        <taxon>Auxenochlorella</taxon>
    </lineage>
</organism>
<evidence type="ECO:0000313" key="3">
    <source>
        <dbReference type="Proteomes" id="UP000028924"/>
    </source>
</evidence>
<protein>
    <submittedName>
        <fullName evidence="2">Uncharacterized protein</fullName>
    </submittedName>
</protein>
<dbReference type="RefSeq" id="XP_011400815.1">
    <property type="nucleotide sequence ID" value="XM_011402513.1"/>
</dbReference>
<reference evidence="2 3" key="1">
    <citation type="journal article" date="2014" name="BMC Genomics">
        <title>Oil accumulation mechanisms of the oleaginous microalga Chlorella protothecoides revealed through its genome, transcriptomes, and proteomes.</title>
        <authorList>
            <person name="Gao C."/>
            <person name="Wang Y."/>
            <person name="Shen Y."/>
            <person name="Yan D."/>
            <person name="He X."/>
            <person name="Dai J."/>
            <person name="Wu Q."/>
        </authorList>
    </citation>
    <scope>NUCLEOTIDE SEQUENCE [LARGE SCALE GENOMIC DNA]</scope>
    <source>
        <strain evidence="2 3">0710</strain>
    </source>
</reference>
<dbReference type="Proteomes" id="UP000028924">
    <property type="component" value="Unassembled WGS sequence"/>
</dbReference>
<gene>
    <name evidence="2" type="ORF">F751_5933</name>
</gene>
<dbReference type="KEGG" id="apro:F751_5933"/>
<feature type="region of interest" description="Disordered" evidence="1">
    <location>
        <begin position="40"/>
        <end position="64"/>
    </location>
</feature>
<dbReference type="EMBL" id="KL662156">
    <property type="protein sequence ID" value="KFM27826.1"/>
    <property type="molecule type" value="Genomic_DNA"/>
</dbReference>
<evidence type="ECO:0000313" key="2">
    <source>
        <dbReference type="EMBL" id="KFM27826.1"/>
    </source>
</evidence>
<dbReference type="AlphaFoldDB" id="A0A087SQ22"/>
<keyword evidence="3" id="KW-1185">Reference proteome</keyword>
<dbReference type="GeneID" id="23617324"/>
<accession>A0A087SQ22</accession>
<proteinExistence type="predicted"/>
<sequence>MRASRPSTVLSSRASLAFRLAACALSAGRSEEVQRARVSSLRREPSASRDWATRRRRDSSSSVMAQAVGRVGGWGFGGRVPG</sequence>